<evidence type="ECO:0000313" key="3">
    <source>
        <dbReference type="Proteomes" id="UP000283585"/>
    </source>
</evidence>
<organism evidence="1 3">
    <name type="scientific">Blautia obeum</name>
    <dbReference type="NCBI Taxonomy" id="40520"/>
    <lineage>
        <taxon>Bacteria</taxon>
        <taxon>Bacillati</taxon>
        <taxon>Bacillota</taxon>
        <taxon>Clostridia</taxon>
        <taxon>Lachnospirales</taxon>
        <taxon>Lachnospiraceae</taxon>
        <taxon>Blautia</taxon>
    </lineage>
</organism>
<dbReference type="Proteomes" id="UP000285839">
    <property type="component" value="Unassembled WGS sequence"/>
</dbReference>
<proteinExistence type="predicted"/>
<dbReference type="AlphaFoldDB" id="A0A411ZT15"/>
<protein>
    <recommendedName>
        <fullName evidence="5">Exonuclease</fullName>
    </recommendedName>
</protein>
<gene>
    <name evidence="2" type="ORF">DWY46_04605</name>
    <name evidence="1" type="ORF">DWZ12_05710</name>
</gene>
<comment type="caution">
    <text evidence="1">The sequence shown here is derived from an EMBL/GenBank/DDBJ whole genome shotgun (WGS) entry which is preliminary data.</text>
</comment>
<evidence type="ECO:0000313" key="1">
    <source>
        <dbReference type="EMBL" id="RGQ05964.1"/>
    </source>
</evidence>
<name>A0A411ZT15_9FIRM</name>
<dbReference type="RefSeq" id="WP_118031178.1">
    <property type="nucleotide sequence ID" value="NZ_QRSS01000005.1"/>
</dbReference>
<accession>A0A411ZT15</accession>
<evidence type="ECO:0008006" key="5">
    <source>
        <dbReference type="Google" id="ProtNLM"/>
    </source>
</evidence>
<dbReference type="EMBL" id="QRUH01000002">
    <property type="protein sequence ID" value="RGR50671.1"/>
    <property type="molecule type" value="Genomic_DNA"/>
</dbReference>
<evidence type="ECO:0000313" key="2">
    <source>
        <dbReference type="EMBL" id="RGR50671.1"/>
    </source>
</evidence>
<dbReference type="Proteomes" id="UP000283585">
    <property type="component" value="Unassembled WGS sequence"/>
</dbReference>
<sequence length="218" mass="25315">MNYEKYLNLVGKHALFSPSSVCLIDKTDKDIIRYWARKYIPEIGTALHDIARAHIKNRIKLTRYSKSEVLLSLIDTYKIPLAVIERAIDFDAKYHNLMTYVNDGIKHRMVPEQILYLSNLCFGTADTISSLDSVERTGMLRIHDLKTGDTPAKMFQLENYAALFCLNYNYKPVDLEMELRIYQSGEVLYHNPDPNDVQLIMDQYKNANQLINDILMED</sequence>
<evidence type="ECO:0000313" key="4">
    <source>
        <dbReference type="Proteomes" id="UP000285839"/>
    </source>
</evidence>
<reference evidence="3 4" key="1">
    <citation type="submission" date="2018-08" db="EMBL/GenBank/DDBJ databases">
        <title>A genome reference for cultivated species of the human gut microbiota.</title>
        <authorList>
            <person name="Zou Y."/>
            <person name="Xue W."/>
            <person name="Luo G."/>
        </authorList>
    </citation>
    <scope>NUCLEOTIDE SEQUENCE [LARGE SCALE GENOMIC DNA]</scope>
    <source>
        <strain evidence="2 4">AF25-21</strain>
        <strain evidence="1 3">AF29-2BH</strain>
    </source>
</reference>
<dbReference type="EMBL" id="QRSS01000005">
    <property type="protein sequence ID" value="RGQ05964.1"/>
    <property type="molecule type" value="Genomic_DNA"/>
</dbReference>